<dbReference type="AlphaFoldDB" id="A0A4D4J5I5"/>
<accession>A0A4D4J5I5</accession>
<gene>
    <name evidence="2" type="ORF">GTS_08800</name>
</gene>
<evidence type="ECO:0000256" key="1">
    <source>
        <dbReference type="SAM" id="MobiDB-lite"/>
    </source>
</evidence>
<evidence type="ECO:0000313" key="3">
    <source>
        <dbReference type="Proteomes" id="UP000298860"/>
    </source>
</evidence>
<feature type="region of interest" description="Disordered" evidence="1">
    <location>
        <begin position="306"/>
        <end position="338"/>
    </location>
</feature>
<protein>
    <submittedName>
        <fullName evidence="2">Uncharacterized protein</fullName>
    </submittedName>
</protein>
<reference evidence="3" key="1">
    <citation type="submission" date="2019-04" db="EMBL/GenBank/DDBJ databases">
        <title>Draft genome sequence of Pseudonocardiaceae bacterium SL3-2-4.</title>
        <authorList>
            <person name="Ningsih F."/>
            <person name="Yokota A."/>
            <person name="Sakai Y."/>
            <person name="Nanatani K."/>
            <person name="Yabe S."/>
            <person name="Oetari A."/>
            <person name="Sjamsuridzal W."/>
        </authorList>
    </citation>
    <scope>NUCLEOTIDE SEQUENCE [LARGE SCALE GENOMIC DNA]</scope>
    <source>
        <strain evidence="3">SL3-2-4</strain>
    </source>
</reference>
<comment type="caution">
    <text evidence="2">The sequence shown here is derived from an EMBL/GenBank/DDBJ whole genome shotgun (WGS) entry which is preliminary data.</text>
</comment>
<feature type="compositionally biased region" description="Basic and acidic residues" evidence="1">
    <location>
        <begin position="329"/>
        <end position="338"/>
    </location>
</feature>
<sequence>MSGSAVASLTSLAAREGVGAASGVATAAQARAAGRVLPVPAELAGLLPWGGLRRGSTVPVRGSTSLLLALLATATAEGSWAAVVGVPDLGLLAAREFGVAVHRLALVPRPGAEFPSVVAALLDGVDLVAAAPPGNAALPERGVPAGEGGPAEAVRPLSPISAERRDAAGSGAGGAFDSRMARRLSARARQRGAVLLPLGPWPAPDVELICTDGRWSGMGAGHGFLRRRRVRVLSRGRGVAARPRRADVLLPAEGGALGPAEAGILGATEVSTVDAEHQSRVDGQIHRAVSAATRDLVAAGMLVEGPDGDATRLRATHADRPAPARPRSIARELAGRTA</sequence>
<evidence type="ECO:0000313" key="2">
    <source>
        <dbReference type="EMBL" id="GDY29247.1"/>
    </source>
</evidence>
<dbReference type="EMBL" id="BJFL01000003">
    <property type="protein sequence ID" value="GDY29247.1"/>
    <property type="molecule type" value="Genomic_DNA"/>
</dbReference>
<keyword evidence="3" id="KW-1185">Reference proteome</keyword>
<name>A0A4D4J5I5_9PSEU</name>
<organism evidence="2 3">
    <name type="scientific">Gandjariella thermophila</name>
    <dbReference type="NCBI Taxonomy" id="1931992"/>
    <lineage>
        <taxon>Bacteria</taxon>
        <taxon>Bacillati</taxon>
        <taxon>Actinomycetota</taxon>
        <taxon>Actinomycetes</taxon>
        <taxon>Pseudonocardiales</taxon>
        <taxon>Pseudonocardiaceae</taxon>
        <taxon>Gandjariella</taxon>
    </lineage>
</organism>
<feature type="compositionally biased region" description="Basic and acidic residues" evidence="1">
    <location>
        <begin position="309"/>
        <end position="322"/>
    </location>
</feature>
<proteinExistence type="predicted"/>
<dbReference type="Proteomes" id="UP000298860">
    <property type="component" value="Unassembled WGS sequence"/>
</dbReference>